<accession>A0A0A8XV03</accession>
<dbReference type="AlphaFoldDB" id="A0A0A8XV03"/>
<organism evidence="1">
    <name type="scientific">Arundo donax</name>
    <name type="common">Giant reed</name>
    <name type="synonym">Donax arundinaceus</name>
    <dbReference type="NCBI Taxonomy" id="35708"/>
    <lineage>
        <taxon>Eukaryota</taxon>
        <taxon>Viridiplantae</taxon>
        <taxon>Streptophyta</taxon>
        <taxon>Embryophyta</taxon>
        <taxon>Tracheophyta</taxon>
        <taxon>Spermatophyta</taxon>
        <taxon>Magnoliopsida</taxon>
        <taxon>Liliopsida</taxon>
        <taxon>Poales</taxon>
        <taxon>Poaceae</taxon>
        <taxon>PACMAD clade</taxon>
        <taxon>Arundinoideae</taxon>
        <taxon>Arundineae</taxon>
        <taxon>Arundo</taxon>
    </lineage>
</organism>
<name>A0A0A8XV03_ARUDO</name>
<reference evidence="1" key="2">
    <citation type="journal article" date="2015" name="Data Brief">
        <title>Shoot transcriptome of the giant reed, Arundo donax.</title>
        <authorList>
            <person name="Barrero R.A."/>
            <person name="Guerrero F.D."/>
            <person name="Moolhuijzen P."/>
            <person name="Goolsby J.A."/>
            <person name="Tidwell J."/>
            <person name="Bellgard S.E."/>
            <person name="Bellgard M.I."/>
        </authorList>
    </citation>
    <scope>NUCLEOTIDE SEQUENCE</scope>
    <source>
        <tissue evidence="1">Shoot tissue taken approximately 20 cm above the soil surface</tissue>
    </source>
</reference>
<protein>
    <submittedName>
        <fullName evidence="1">Uncharacterized protein</fullName>
    </submittedName>
</protein>
<proteinExistence type="predicted"/>
<dbReference type="EMBL" id="GBRH01281327">
    <property type="protein sequence ID" value="JAD16568.1"/>
    <property type="molecule type" value="Transcribed_RNA"/>
</dbReference>
<sequence length="80" mass="8762">MLGKFCYHATRRFSCRAASTPLVTLPSCSQPRRPSFCCCLSTSFPPNAATATATAALLPKSGAASFRSVFLIWFDLWGRR</sequence>
<reference evidence="1" key="1">
    <citation type="submission" date="2014-09" db="EMBL/GenBank/DDBJ databases">
        <authorList>
            <person name="Magalhaes I.L.F."/>
            <person name="Oliveira U."/>
            <person name="Santos F.R."/>
            <person name="Vidigal T.H.D.A."/>
            <person name="Brescovit A.D."/>
            <person name="Santos A.J."/>
        </authorList>
    </citation>
    <scope>NUCLEOTIDE SEQUENCE</scope>
    <source>
        <tissue evidence="1">Shoot tissue taken approximately 20 cm above the soil surface</tissue>
    </source>
</reference>
<evidence type="ECO:0000313" key="1">
    <source>
        <dbReference type="EMBL" id="JAD16568.1"/>
    </source>
</evidence>